<dbReference type="EMBL" id="OZ019900">
    <property type="protein sequence ID" value="CAK9234131.1"/>
    <property type="molecule type" value="Genomic_DNA"/>
</dbReference>
<comment type="similarity">
    <text evidence="2">Belongs to the major facilitator superfamily. Folate-biopterin transporter (TC 2.A.71) family.</text>
</comment>
<dbReference type="Pfam" id="PF03092">
    <property type="entry name" value="BT1"/>
    <property type="match status" value="1"/>
</dbReference>
<dbReference type="PANTHER" id="PTHR31585">
    <property type="entry name" value="FOLATE-BIOPTERIN TRANSPORTER 1, CHLOROPLASTIC"/>
    <property type="match status" value="1"/>
</dbReference>
<evidence type="ECO:0000256" key="7">
    <source>
        <dbReference type="SAM" id="Phobius"/>
    </source>
</evidence>
<evidence type="ECO:0000313" key="8">
    <source>
        <dbReference type="EMBL" id="CAK9234131.1"/>
    </source>
</evidence>
<evidence type="ECO:0000256" key="4">
    <source>
        <dbReference type="ARBA" id="ARBA00022692"/>
    </source>
</evidence>
<name>A0ABP0UZT0_9BRYO</name>
<evidence type="ECO:0000256" key="1">
    <source>
        <dbReference type="ARBA" id="ARBA00004141"/>
    </source>
</evidence>
<feature type="transmembrane region" description="Helical" evidence="7">
    <location>
        <begin position="127"/>
        <end position="147"/>
    </location>
</feature>
<feature type="transmembrane region" description="Helical" evidence="7">
    <location>
        <begin position="153"/>
        <end position="172"/>
    </location>
</feature>
<keyword evidence="6 7" id="KW-0472">Membrane</keyword>
<reference evidence="8" key="1">
    <citation type="submission" date="2024-02" db="EMBL/GenBank/DDBJ databases">
        <authorList>
            <consortium name="ELIXIR-Norway"/>
            <consortium name="Elixir Norway"/>
        </authorList>
    </citation>
    <scope>NUCLEOTIDE SEQUENCE</scope>
</reference>
<evidence type="ECO:0000256" key="2">
    <source>
        <dbReference type="ARBA" id="ARBA00007015"/>
    </source>
</evidence>
<dbReference type="Proteomes" id="UP001497512">
    <property type="component" value="Chromosome 8"/>
</dbReference>
<dbReference type="PANTHER" id="PTHR31585:SF7">
    <property type="entry name" value="FOLATE-BIOPTERIN TRANSPORTER 4-RELATED"/>
    <property type="match status" value="1"/>
</dbReference>
<evidence type="ECO:0000256" key="3">
    <source>
        <dbReference type="ARBA" id="ARBA00022448"/>
    </source>
</evidence>
<evidence type="ECO:0000256" key="5">
    <source>
        <dbReference type="ARBA" id="ARBA00022989"/>
    </source>
</evidence>
<sequence>MAIFYQMKDELKPSPSVSQFLVSAAFIPWSVKPMMYGILSDYVPIGGSMRVPHLIIAVALSFVPWFVLAHFVALTESSFAYLTVLLITTQNVGAAMADIVMDAIVAETAAHKERFEFTGALQAISRLATVCGGIVGSVSAGLGGLSVLNVEGIFLIFSILPLLQLVACGLMDKRMLGQVAFRIEDDANERILECPTRYGLDVVPEVERDSSLVSSNYAIIVCTKEEAFSTTTELNLSDKDVYIVCTEIHVTHTLEVRQSNEGLKTEVVREGCESSLIEEDEEDWIQIESNGLEKETMIIEFASPNLSVITNRKGSAKFNINEQMEKLKLVETNPMVSDIPDSDPKHVNNYVLLSHQPLALQ</sequence>
<dbReference type="InterPro" id="IPR036259">
    <property type="entry name" value="MFS_trans_sf"/>
</dbReference>
<dbReference type="InterPro" id="IPR039309">
    <property type="entry name" value="BT1"/>
</dbReference>
<dbReference type="Gene3D" id="1.20.1250.20">
    <property type="entry name" value="MFS general substrate transporter like domains"/>
    <property type="match status" value="1"/>
</dbReference>
<keyword evidence="4 7" id="KW-0812">Transmembrane</keyword>
<feature type="transmembrane region" description="Helical" evidence="7">
    <location>
        <begin position="51"/>
        <end position="73"/>
    </location>
</feature>
<feature type="transmembrane region" description="Helical" evidence="7">
    <location>
        <begin position="20"/>
        <end position="39"/>
    </location>
</feature>
<gene>
    <name evidence="8" type="ORF">CSSPTR1EN2_LOCUS22044</name>
</gene>
<evidence type="ECO:0000313" key="9">
    <source>
        <dbReference type="Proteomes" id="UP001497512"/>
    </source>
</evidence>
<organism evidence="8 9">
    <name type="scientific">Sphagnum troendelagicum</name>
    <dbReference type="NCBI Taxonomy" id="128251"/>
    <lineage>
        <taxon>Eukaryota</taxon>
        <taxon>Viridiplantae</taxon>
        <taxon>Streptophyta</taxon>
        <taxon>Embryophyta</taxon>
        <taxon>Bryophyta</taxon>
        <taxon>Sphagnophytina</taxon>
        <taxon>Sphagnopsida</taxon>
        <taxon>Sphagnales</taxon>
        <taxon>Sphagnaceae</taxon>
        <taxon>Sphagnum</taxon>
    </lineage>
</organism>
<accession>A0ABP0UZT0</accession>
<comment type="subcellular location">
    <subcellularLocation>
        <location evidence="1">Membrane</location>
        <topology evidence="1">Multi-pass membrane protein</topology>
    </subcellularLocation>
</comment>
<dbReference type="SUPFAM" id="SSF103473">
    <property type="entry name" value="MFS general substrate transporter"/>
    <property type="match status" value="1"/>
</dbReference>
<keyword evidence="5 7" id="KW-1133">Transmembrane helix</keyword>
<keyword evidence="3" id="KW-0813">Transport</keyword>
<evidence type="ECO:0000256" key="6">
    <source>
        <dbReference type="ARBA" id="ARBA00023136"/>
    </source>
</evidence>
<proteinExistence type="inferred from homology"/>
<keyword evidence="9" id="KW-1185">Reference proteome</keyword>
<protein>
    <submittedName>
        <fullName evidence="8">Uncharacterized protein</fullName>
    </submittedName>
</protein>
<feature type="transmembrane region" description="Helical" evidence="7">
    <location>
        <begin position="79"/>
        <end position="106"/>
    </location>
</feature>